<dbReference type="Gene3D" id="1.10.490.10">
    <property type="entry name" value="Globins"/>
    <property type="match status" value="1"/>
</dbReference>
<name>A0AAD8G184_ACIOX</name>
<dbReference type="GO" id="GO:0043177">
    <property type="term" value="F:organic acid binding"/>
    <property type="evidence" value="ECO:0007669"/>
    <property type="project" value="TreeGrafter"/>
</dbReference>
<feature type="non-terminal residue" evidence="9">
    <location>
        <position position="113"/>
    </location>
</feature>
<evidence type="ECO:0000256" key="7">
    <source>
        <dbReference type="RuleBase" id="RU000356"/>
    </source>
</evidence>
<keyword evidence="6" id="KW-0408">Iron</keyword>
<dbReference type="GO" id="GO:0019825">
    <property type="term" value="F:oxygen binding"/>
    <property type="evidence" value="ECO:0007669"/>
    <property type="project" value="InterPro"/>
</dbReference>
<evidence type="ECO:0000256" key="5">
    <source>
        <dbReference type="ARBA" id="ARBA00022723"/>
    </source>
</evidence>
<dbReference type="PRINTS" id="PR00814">
    <property type="entry name" value="BETAHAEM"/>
</dbReference>
<dbReference type="InterPro" id="IPR050056">
    <property type="entry name" value="Hemoglobin_oxygen_transport"/>
</dbReference>
<dbReference type="Proteomes" id="UP001230051">
    <property type="component" value="Unassembled WGS sequence"/>
</dbReference>
<dbReference type="GO" id="GO:0004601">
    <property type="term" value="F:peroxidase activity"/>
    <property type="evidence" value="ECO:0007669"/>
    <property type="project" value="TreeGrafter"/>
</dbReference>
<protein>
    <submittedName>
        <fullName evidence="9">Hemoglobin cathodic subunit beta-like</fullName>
    </submittedName>
</protein>
<dbReference type="Pfam" id="PF00042">
    <property type="entry name" value="Globin"/>
    <property type="match status" value="1"/>
</dbReference>
<dbReference type="GO" id="GO:0005833">
    <property type="term" value="C:hemoglobin complex"/>
    <property type="evidence" value="ECO:0007669"/>
    <property type="project" value="InterPro"/>
</dbReference>
<evidence type="ECO:0000256" key="6">
    <source>
        <dbReference type="ARBA" id="ARBA00023004"/>
    </source>
</evidence>
<dbReference type="InterPro" id="IPR012292">
    <property type="entry name" value="Globin/Proto"/>
</dbReference>
<keyword evidence="5" id="KW-0479">Metal-binding</keyword>
<feature type="domain" description="Globin" evidence="8">
    <location>
        <begin position="1"/>
        <end position="113"/>
    </location>
</feature>
<dbReference type="PANTHER" id="PTHR11442">
    <property type="entry name" value="HEMOGLOBIN FAMILY MEMBER"/>
    <property type="match status" value="1"/>
</dbReference>
<comment type="similarity">
    <text evidence="1 7">Belongs to the globin family.</text>
</comment>
<dbReference type="InterPro" id="IPR009050">
    <property type="entry name" value="Globin-like_sf"/>
</dbReference>
<evidence type="ECO:0000256" key="1">
    <source>
        <dbReference type="ARBA" id="ARBA00008705"/>
    </source>
</evidence>
<keyword evidence="4 7" id="KW-0561">Oxygen transport</keyword>
<keyword evidence="3 7" id="KW-0349">Heme</keyword>
<evidence type="ECO:0000256" key="2">
    <source>
        <dbReference type="ARBA" id="ARBA00022448"/>
    </source>
</evidence>
<evidence type="ECO:0000256" key="4">
    <source>
        <dbReference type="ARBA" id="ARBA00022621"/>
    </source>
</evidence>
<dbReference type="AlphaFoldDB" id="A0AAD8G184"/>
<dbReference type="GO" id="GO:0072562">
    <property type="term" value="C:blood microparticle"/>
    <property type="evidence" value="ECO:0007669"/>
    <property type="project" value="TreeGrafter"/>
</dbReference>
<dbReference type="GO" id="GO:0042744">
    <property type="term" value="P:hydrogen peroxide catabolic process"/>
    <property type="evidence" value="ECO:0007669"/>
    <property type="project" value="TreeGrafter"/>
</dbReference>
<comment type="caution">
    <text evidence="9">The sequence shown here is derived from an EMBL/GenBank/DDBJ whole genome shotgun (WGS) entry which is preliminary data.</text>
</comment>
<dbReference type="GO" id="GO:0046872">
    <property type="term" value="F:metal ion binding"/>
    <property type="evidence" value="ECO:0007669"/>
    <property type="project" value="UniProtKB-KW"/>
</dbReference>
<accession>A0AAD8G184</accession>
<dbReference type="InterPro" id="IPR002337">
    <property type="entry name" value="Hemoglobin_b"/>
</dbReference>
<dbReference type="GO" id="GO:0020037">
    <property type="term" value="F:heme binding"/>
    <property type="evidence" value="ECO:0007669"/>
    <property type="project" value="InterPro"/>
</dbReference>
<evidence type="ECO:0000313" key="10">
    <source>
        <dbReference type="Proteomes" id="UP001230051"/>
    </source>
</evidence>
<evidence type="ECO:0000256" key="3">
    <source>
        <dbReference type="ARBA" id="ARBA00022617"/>
    </source>
</evidence>
<dbReference type="GO" id="GO:0005344">
    <property type="term" value="F:oxygen carrier activity"/>
    <property type="evidence" value="ECO:0007669"/>
    <property type="project" value="UniProtKB-KW"/>
</dbReference>
<dbReference type="SUPFAM" id="SSF46458">
    <property type="entry name" value="Globin-like"/>
    <property type="match status" value="1"/>
</dbReference>
<dbReference type="PANTHER" id="PTHR11442:SF7">
    <property type="entry name" value="HEMOGLOBIN SUBUNIT EPSILON"/>
    <property type="match status" value="1"/>
</dbReference>
<keyword evidence="2 7" id="KW-0813">Transport</keyword>
<dbReference type="InterPro" id="IPR000971">
    <property type="entry name" value="Globin"/>
</dbReference>
<organism evidence="9 10">
    <name type="scientific">Acipenser oxyrinchus oxyrinchus</name>
    <dbReference type="NCBI Taxonomy" id="40147"/>
    <lineage>
        <taxon>Eukaryota</taxon>
        <taxon>Metazoa</taxon>
        <taxon>Chordata</taxon>
        <taxon>Craniata</taxon>
        <taxon>Vertebrata</taxon>
        <taxon>Euteleostomi</taxon>
        <taxon>Actinopterygii</taxon>
        <taxon>Chondrostei</taxon>
        <taxon>Acipenseriformes</taxon>
        <taxon>Acipenseridae</taxon>
        <taxon>Acipenser</taxon>
    </lineage>
</organism>
<dbReference type="PROSITE" id="PS01033">
    <property type="entry name" value="GLOBIN"/>
    <property type="match status" value="1"/>
</dbReference>
<evidence type="ECO:0000259" key="8">
    <source>
        <dbReference type="PROSITE" id="PS01033"/>
    </source>
</evidence>
<dbReference type="EMBL" id="JAGXEW010000013">
    <property type="protein sequence ID" value="KAK1164880.1"/>
    <property type="molecule type" value="Genomic_DNA"/>
</dbReference>
<evidence type="ECO:0000313" key="9">
    <source>
        <dbReference type="EMBL" id="KAK1164880.1"/>
    </source>
</evidence>
<gene>
    <name evidence="9" type="primary">HBB</name>
    <name evidence="9" type="ORF">AOXY_G15301</name>
</gene>
<dbReference type="GO" id="GO:0031720">
    <property type="term" value="F:haptoglobin binding"/>
    <property type="evidence" value="ECO:0007669"/>
    <property type="project" value="TreeGrafter"/>
</dbReference>
<reference evidence="9" key="1">
    <citation type="submission" date="2022-02" db="EMBL/GenBank/DDBJ databases">
        <title>Atlantic sturgeon de novo genome assembly.</title>
        <authorList>
            <person name="Stock M."/>
            <person name="Klopp C."/>
            <person name="Guiguen Y."/>
            <person name="Cabau C."/>
            <person name="Parinello H."/>
            <person name="Santidrian Yebra-Pimentel E."/>
            <person name="Kuhl H."/>
            <person name="Dirks R.P."/>
            <person name="Guessner J."/>
            <person name="Wuertz S."/>
            <person name="Du K."/>
            <person name="Schartl M."/>
        </authorList>
    </citation>
    <scope>NUCLEOTIDE SEQUENCE</scope>
    <source>
        <strain evidence="9">STURGEONOMICS-FGT-2020</strain>
        <tissue evidence="9">Whole blood</tissue>
    </source>
</reference>
<keyword evidence="10" id="KW-1185">Reference proteome</keyword>
<sequence>RPLTASIWAKVNIEEVGSQALNKLFVVYPWTQRYFSSFGNLSNPAAIAGNARVHRHAKKVLTAVGEAIKHMENVKLVFAKLSKLHTEILHVDPDNFKVAHSGNISTESTRCCK</sequence>
<proteinExistence type="inferred from homology"/>
<dbReference type="GO" id="GO:0031838">
    <property type="term" value="C:haptoglobin-hemoglobin complex"/>
    <property type="evidence" value="ECO:0007669"/>
    <property type="project" value="TreeGrafter"/>
</dbReference>